<reference evidence="4" key="2">
    <citation type="submission" date="2014-09" db="EMBL/GenBank/DDBJ databases">
        <authorList>
            <person name="Gomez-Valero L."/>
        </authorList>
    </citation>
    <scope>NUCLEOTIDE SEQUENCE [LARGE SCALE GENOMIC DNA]</scope>
    <source>
        <strain evidence="4">ATCC33218</strain>
    </source>
</reference>
<keyword evidence="1" id="KW-0472">Membrane</keyword>
<evidence type="ECO:0000313" key="3">
    <source>
        <dbReference type="EMBL" id="SCY11618.1"/>
    </source>
</evidence>
<evidence type="ECO:0000313" key="2">
    <source>
        <dbReference type="EMBL" id="CEG60735.1"/>
    </source>
</evidence>
<sequence>MDKLNEAKRLSYLKVALFLVGLIFIFGIYPLTLVWPSGWSWHAGQSEYLQMILGIYATLGVFLIIASRNPVEHRSLIWFTIWSSVVHGGIMGIQSIVYPQHFDHLYGDVPALFAIALILGLLMPRKSRKKSTK</sequence>
<dbReference type="EMBL" id="FMVN01000004">
    <property type="protein sequence ID" value="SCY11618.1"/>
    <property type="molecule type" value="Genomic_DNA"/>
</dbReference>
<dbReference type="KEGG" id="tmc:LMI_1429"/>
<dbReference type="Proteomes" id="UP000182998">
    <property type="component" value="Unassembled WGS sequence"/>
</dbReference>
<keyword evidence="5" id="KW-1185">Reference proteome</keyword>
<feature type="transmembrane region" description="Helical" evidence="1">
    <location>
        <begin position="12"/>
        <end position="36"/>
    </location>
</feature>
<dbReference type="PATRIC" id="fig|451.8.peg.2204"/>
<feature type="transmembrane region" description="Helical" evidence="1">
    <location>
        <begin position="104"/>
        <end position="123"/>
    </location>
</feature>
<accession>A0A098GFH0</accession>
<evidence type="ECO:0000313" key="4">
    <source>
        <dbReference type="Proteomes" id="UP000032414"/>
    </source>
</evidence>
<feature type="transmembrane region" description="Helical" evidence="1">
    <location>
        <begin position="48"/>
        <end position="65"/>
    </location>
</feature>
<dbReference type="OrthoDB" id="118744at2"/>
<protein>
    <recommendedName>
        <fullName evidence="6">Transmembrane protein</fullName>
    </recommendedName>
</protein>
<evidence type="ECO:0008006" key="6">
    <source>
        <dbReference type="Google" id="ProtNLM"/>
    </source>
</evidence>
<evidence type="ECO:0000313" key="5">
    <source>
        <dbReference type="Proteomes" id="UP000182998"/>
    </source>
</evidence>
<dbReference type="InterPro" id="IPR046572">
    <property type="entry name" value="DUF6632"/>
</dbReference>
<dbReference type="HOGENOM" id="CLU_1905468_0_0_6"/>
<keyword evidence="1" id="KW-1133">Transmembrane helix</keyword>
<gene>
    <name evidence="2" type="ORF">LMI_1429</name>
    <name evidence="3" type="ORF">SAMN02982997_00851</name>
</gene>
<reference evidence="2" key="1">
    <citation type="submission" date="2014-09" db="EMBL/GenBank/DDBJ databases">
        <authorList>
            <person name="GOMEZ-VALERO Laura"/>
        </authorList>
    </citation>
    <scope>NUCLEOTIDE SEQUENCE</scope>
    <source>
        <strain evidence="2">ATCC33218</strain>
    </source>
</reference>
<feature type="transmembrane region" description="Helical" evidence="1">
    <location>
        <begin position="77"/>
        <end position="98"/>
    </location>
</feature>
<keyword evidence="1" id="KW-0812">Transmembrane</keyword>
<dbReference type="RefSeq" id="WP_045099091.1">
    <property type="nucleotide sequence ID" value="NZ_CP020614.1"/>
</dbReference>
<dbReference type="EMBL" id="LN614830">
    <property type="protein sequence ID" value="CEG60735.1"/>
    <property type="molecule type" value="Genomic_DNA"/>
</dbReference>
<dbReference type="STRING" id="451.B6N58_08430"/>
<organism evidence="2 4">
    <name type="scientific">Legionella micdadei</name>
    <name type="common">Tatlockia micdadei</name>
    <dbReference type="NCBI Taxonomy" id="451"/>
    <lineage>
        <taxon>Bacteria</taxon>
        <taxon>Pseudomonadati</taxon>
        <taxon>Pseudomonadota</taxon>
        <taxon>Gammaproteobacteria</taxon>
        <taxon>Legionellales</taxon>
        <taxon>Legionellaceae</taxon>
        <taxon>Legionella</taxon>
    </lineage>
</organism>
<proteinExistence type="predicted"/>
<dbReference type="Proteomes" id="UP000032414">
    <property type="component" value="Chromosome I"/>
</dbReference>
<reference evidence="3 5" key="3">
    <citation type="submission" date="2016-10" db="EMBL/GenBank/DDBJ databases">
        <authorList>
            <person name="Varghese N."/>
            <person name="Submissions S."/>
        </authorList>
    </citation>
    <scope>NUCLEOTIDE SEQUENCE [LARGE SCALE GENOMIC DNA]</scope>
    <source>
        <strain evidence="3 5">ATCC 33218</strain>
    </source>
</reference>
<evidence type="ECO:0000256" key="1">
    <source>
        <dbReference type="SAM" id="Phobius"/>
    </source>
</evidence>
<dbReference type="Pfam" id="PF20337">
    <property type="entry name" value="DUF6632"/>
    <property type="match status" value="1"/>
</dbReference>
<name>A0A098GFH0_LEGMI</name>
<dbReference type="AlphaFoldDB" id="A0A098GFH0"/>